<dbReference type="GO" id="GO:0030017">
    <property type="term" value="C:sarcomere"/>
    <property type="evidence" value="ECO:0007669"/>
    <property type="project" value="UniProtKB-ARBA"/>
</dbReference>
<dbReference type="FunFam" id="1.20.5.370:FF:000010">
    <property type="entry name" value="Myosin heavy chain, isoform G"/>
    <property type="match status" value="1"/>
</dbReference>
<keyword evidence="3 8" id="KW-0067">ATP-binding</keyword>
<dbReference type="GO" id="GO:0005524">
    <property type="term" value="F:ATP binding"/>
    <property type="evidence" value="ECO:0007669"/>
    <property type="project" value="UniProtKB-UniRule"/>
</dbReference>
<evidence type="ECO:0000256" key="4">
    <source>
        <dbReference type="ARBA" id="ARBA00023054"/>
    </source>
</evidence>
<comment type="similarity">
    <text evidence="1 8">Belongs to the TRAFAC class myosin-kinesin ATPase superfamily. Myosin family.</text>
</comment>
<dbReference type="GO" id="GO:0006936">
    <property type="term" value="P:muscle contraction"/>
    <property type="evidence" value="ECO:0007669"/>
    <property type="project" value="UniProtKB-ARBA"/>
</dbReference>
<proteinExistence type="inferred from homology"/>
<keyword evidence="4 9" id="KW-0175">Coiled coil</keyword>
<dbReference type="GO" id="GO:0048513">
    <property type="term" value="P:animal organ development"/>
    <property type="evidence" value="ECO:0007669"/>
    <property type="project" value="UniProtKB-ARBA"/>
</dbReference>
<evidence type="ECO:0000256" key="3">
    <source>
        <dbReference type="ARBA" id="ARBA00022840"/>
    </source>
</evidence>
<keyword evidence="13" id="KW-1185">Reference proteome</keyword>
<dbReference type="Gene3D" id="1.20.5.370">
    <property type="match status" value="4"/>
</dbReference>
<dbReference type="PANTHER" id="PTHR13140">
    <property type="entry name" value="MYOSIN"/>
    <property type="match status" value="1"/>
</dbReference>
<evidence type="ECO:0000256" key="2">
    <source>
        <dbReference type="ARBA" id="ARBA00022741"/>
    </source>
</evidence>
<keyword evidence="6 8" id="KW-0505">Motor protein</keyword>
<dbReference type="GO" id="GO:0031033">
    <property type="term" value="P:myosin filament organization"/>
    <property type="evidence" value="ECO:0007669"/>
    <property type="project" value="UniProtKB-ARBA"/>
</dbReference>
<evidence type="ECO:0000256" key="10">
    <source>
        <dbReference type="SAM" id="MobiDB-lite"/>
    </source>
</evidence>
<dbReference type="OrthoDB" id="6108017at2759"/>
<reference evidence="12" key="1">
    <citation type="submission" date="2020-07" db="EMBL/GenBank/DDBJ databases">
        <title>The High-quality genome of the commercially important snow crab, Chionoecetes opilio.</title>
        <authorList>
            <person name="Jeong J.-H."/>
            <person name="Ryu S."/>
        </authorList>
    </citation>
    <scope>NUCLEOTIDE SEQUENCE</scope>
    <source>
        <strain evidence="12">MADBK_172401_WGS</strain>
        <tissue evidence="12">Digestive gland</tissue>
    </source>
</reference>
<dbReference type="InterPro" id="IPR027417">
    <property type="entry name" value="P-loop_NTPase"/>
</dbReference>
<feature type="region of interest" description="Disordered" evidence="10">
    <location>
        <begin position="964"/>
        <end position="985"/>
    </location>
</feature>
<dbReference type="FunFam" id="1.20.58.530:FF:000001">
    <property type="entry name" value="Myosin heavy chain"/>
    <property type="match status" value="1"/>
</dbReference>
<dbReference type="PROSITE" id="PS50096">
    <property type="entry name" value="IQ"/>
    <property type="match status" value="1"/>
</dbReference>
<evidence type="ECO:0000256" key="7">
    <source>
        <dbReference type="ARBA" id="ARBA00023203"/>
    </source>
</evidence>
<dbReference type="InterPro" id="IPR036961">
    <property type="entry name" value="Kinesin_motor_dom_sf"/>
</dbReference>
<dbReference type="Proteomes" id="UP000770661">
    <property type="component" value="Unassembled WGS sequence"/>
</dbReference>
<dbReference type="GO" id="GO:0016020">
    <property type="term" value="C:membrane"/>
    <property type="evidence" value="ECO:0007669"/>
    <property type="project" value="TreeGrafter"/>
</dbReference>
<dbReference type="EMBL" id="JACEEZ010024208">
    <property type="protein sequence ID" value="KAG0710438.1"/>
    <property type="molecule type" value="Genomic_DNA"/>
</dbReference>
<dbReference type="Gene3D" id="3.40.850.10">
    <property type="entry name" value="Kinesin motor domain"/>
    <property type="match status" value="1"/>
</dbReference>
<evidence type="ECO:0000256" key="8">
    <source>
        <dbReference type="PROSITE-ProRule" id="PRU00782"/>
    </source>
</evidence>
<dbReference type="Gene3D" id="1.20.5.340">
    <property type="match status" value="4"/>
</dbReference>
<dbReference type="Gene3D" id="1.10.10.820">
    <property type="match status" value="1"/>
</dbReference>
<dbReference type="InterPro" id="IPR002928">
    <property type="entry name" value="Myosin_tail"/>
</dbReference>
<dbReference type="Gene3D" id="6.20.240.20">
    <property type="match status" value="1"/>
</dbReference>
<evidence type="ECO:0000256" key="6">
    <source>
        <dbReference type="ARBA" id="ARBA00023175"/>
    </source>
</evidence>
<feature type="region of interest" description="Actin-binding" evidence="8">
    <location>
        <begin position="486"/>
        <end position="508"/>
    </location>
</feature>
<dbReference type="Gene3D" id="1.20.120.720">
    <property type="entry name" value="Myosin VI head, motor domain, U50 subdomain"/>
    <property type="match status" value="1"/>
</dbReference>
<dbReference type="FunFam" id="1.20.5.340:FF:000025">
    <property type="entry name" value="Myosin heavy chain, isoform G"/>
    <property type="match status" value="1"/>
</dbReference>
<evidence type="ECO:0000256" key="5">
    <source>
        <dbReference type="ARBA" id="ARBA00023123"/>
    </source>
</evidence>
<evidence type="ECO:0000313" key="12">
    <source>
        <dbReference type="EMBL" id="KAG0710438.1"/>
    </source>
</evidence>
<dbReference type="Gene3D" id="1.20.58.530">
    <property type="match status" value="1"/>
</dbReference>
<dbReference type="GO" id="GO:0016459">
    <property type="term" value="C:myosin complex"/>
    <property type="evidence" value="ECO:0007669"/>
    <property type="project" value="UniProtKB-KW"/>
</dbReference>
<feature type="domain" description="Myosin motor" evidence="11">
    <location>
        <begin position="1"/>
        <end position="611"/>
    </location>
</feature>
<dbReference type="GO" id="GO:0045214">
    <property type="term" value="P:sarcomere organization"/>
    <property type="evidence" value="ECO:0007669"/>
    <property type="project" value="UniProtKB-ARBA"/>
</dbReference>
<gene>
    <name evidence="12" type="primary">Mhc_4</name>
    <name evidence="12" type="ORF">GWK47_022813</name>
</gene>
<dbReference type="FunFam" id="1.20.120.720:FF:000001">
    <property type="entry name" value="Myosin heavy chain, muscle"/>
    <property type="match status" value="1"/>
</dbReference>
<dbReference type="FunFam" id="1.20.5.370:FF:000009">
    <property type="entry name" value="Myosin heavy chain, isoform G"/>
    <property type="match status" value="1"/>
</dbReference>
<dbReference type="GO" id="GO:0000146">
    <property type="term" value="F:microfilament motor activity"/>
    <property type="evidence" value="ECO:0007669"/>
    <property type="project" value="TreeGrafter"/>
</dbReference>
<accession>A0A8J4XMS4</accession>
<dbReference type="InterPro" id="IPR014751">
    <property type="entry name" value="XRCC4-like_C"/>
</dbReference>
<dbReference type="SUPFAM" id="SSF90257">
    <property type="entry name" value="Myosin rod fragments"/>
    <property type="match status" value="5"/>
</dbReference>
<dbReference type="FunFam" id="1.20.5.370:FF:000001">
    <property type="entry name" value="Myosin heavy chain"/>
    <property type="match status" value="1"/>
</dbReference>
<feature type="binding site" evidence="8">
    <location>
        <begin position="5"/>
        <end position="12"/>
    </location>
    <ligand>
        <name>ATP</name>
        <dbReference type="ChEBI" id="CHEBI:30616"/>
    </ligand>
</feature>
<dbReference type="FunFam" id="1.20.5.370:FF:000008">
    <property type="entry name" value="Myosin heavy chain"/>
    <property type="match status" value="1"/>
</dbReference>
<keyword evidence="2 8" id="KW-0547">Nucleotide-binding</keyword>
<name>A0A8J4XMS4_CHIOP</name>
<dbReference type="Pfam" id="PF01576">
    <property type="entry name" value="Myosin_tail_1"/>
    <property type="match status" value="1"/>
</dbReference>
<dbReference type="PROSITE" id="PS51456">
    <property type="entry name" value="MYOSIN_MOTOR"/>
    <property type="match status" value="1"/>
</dbReference>
<dbReference type="SMART" id="SM00242">
    <property type="entry name" value="MYSc"/>
    <property type="match status" value="1"/>
</dbReference>
<comment type="caution">
    <text evidence="12">The sequence shown here is derived from an EMBL/GenBank/DDBJ whole genome shotgun (WGS) entry which is preliminary data.</text>
</comment>
<organism evidence="12 13">
    <name type="scientific">Chionoecetes opilio</name>
    <name type="common">Atlantic snow crab</name>
    <name type="synonym">Cancer opilio</name>
    <dbReference type="NCBI Taxonomy" id="41210"/>
    <lineage>
        <taxon>Eukaryota</taxon>
        <taxon>Metazoa</taxon>
        <taxon>Ecdysozoa</taxon>
        <taxon>Arthropoda</taxon>
        <taxon>Crustacea</taxon>
        <taxon>Multicrustacea</taxon>
        <taxon>Malacostraca</taxon>
        <taxon>Eumalacostraca</taxon>
        <taxon>Eucarida</taxon>
        <taxon>Decapoda</taxon>
        <taxon>Pleocyemata</taxon>
        <taxon>Brachyura</taxon>
        <taxon>Eubrachyura</taxon>
        <taxon>Majoidea</taxon>
        <taxon>Majidae</taxon>
        <taxon>Chionoecetes</taxon>
    </lineage>
</organism>
<dbReference type="InterPro" id="IPR001609">
    <property type="entry name" value="Myosin_head_motor_dom-like"/>
</dbReference>
<dbReference type="GO" id="GO:0048731">
    <property type="term" value="P:system development"/>
    <property type="evidence" value="ECO:0007669"/>
    <property type="project" value="UniProtKB-ARBA"/>
</dbReference>
<evidence type="ECO:0000313" key="13">
    <source>
        <dbReference type="Proteomes" id="UP000770661"/>
    </source>
</evidence>
<dbReference type="Pfam" id="PF00063">
    <property type="entry name" value="Myosin_head"/>
    <property type="match status" value="1"/>
</dbReference>
<keyword evidence="7 8" id="KW-0009">Actin-binding</keyword>
<evidence type="ECO:0000256" key="1">
    <source>
        <dbReference type="ARBA" id="ARBA00008314"/>
    </source>
</evidence>
<evidence type="ECO:0000259" key="11">
    <source>
        <dbReference type="PROSITE" id="PS51456"/>
    </source>
</evidence>
<sequence>MLITGESGAGKTENTKKVLSYFANVGASTSKKKVQEKEKPNLEDQIVQTNPVLEAFGNAKTTRNDNSSRFGKFIRIHFQPNGKLSGADIEVYLLEKARVISQQPLERSYHIFYEVMSDQIKEIKPMCLLSNNIYDYHFVSQGKVTVPSIDDKEDMQFCHDAFDILGFNKEEVQDVYKITACVMHMGEMKFKQRGREEQAEPDGTEVGEKLGTLMGVDSVDLYKNITKPKIKVGNEFVSKGMNVNQCNYSIGALAKSLFDRVFRYLVVMCNKTLATGQKRATFIGVLDIAGFEIFEYNGFEQICINFCNEKLQQFFNHHMFVLEQEEYKREEIDWVFVDFGMDLQACIELFEKKMGVLSILEEESLFPKATDKSFAEKLNTNHLGKSAVFVKPKPPKPGNEEAHFAIVHYAGTVSYNLSGWLEKNKDPLNDTVVDQLKKSSNKLLVFLFADHAGQSAPAETGGGGGGGKGKKAGGFKTVSSSYRDQLNNLMKTLNATHPHFIRCIVPNETKSPGVIDAALVMHQLTCNGVLEGIRICRKGFPNRMPYADFKHRYKILASQEMANEPDDKKAAQICFDKSALDIESYRLGKTKDARISVAHNVLIAALYCVLQVFFRAGVLGSMEELRDDRLGKIVAWLQAWMRGFISRKEYVRLQAQRVALGVVQRNVRKFMVLKSWAWFNLWQKIKPILNKPRLEDEIRKLRERSEKACESLDNELKLKAELEISNASLLEEKNALMVEVDSNKGNMSEFLEQQAKLNAQKHELEVQLTDLSERLAKEEDARKDLFNQKKTIDMDSTNLKKDIEDMELTVQKIDQDKAAKDHQIHNLTEEIAHQEEIIARLNKEKKQFQESGQRLSEDYQGIEDKCGHLNNIKSKLEQTLDELEDSLEREKKMRSDVDKSKRKVEGDLKLTQETVSDLERHYKDMEGTIQRKDKEYAAMATKLEEEQGMYSRFQRTLREQQSRIEEQETEVEHERQARAKAEKGKTKLARELTELNDRLDEAGGATVAQIELNKKREAELAKLRRDLEETNIQHESSLNLIRKKHNDAVAEMSEQVDHLNKMKIRIEREKDTLKREAEEAKSALDGLSRDKAVVEKHIKQQHLNMTEANAKLDESTRTLNDYDAAKKKLAVENADLLRQLEEADNQINMLAKVKFNLSSQLDECKKTAEDEGKERATLLGKYRNLEHDIDGLREQLDEESEAKADLQRLYSKAQNEAHMWRSKYETEGVARAEELENARMKVAVRLEEAESQIEQLNLKNLNLMKTKDKLTMDLEEIQVIVESAEAQAASAEKKQKNFDRVIAEWKMKVDDLSAELDGSQKECRNYSTEHFRMKAAYEENLDHLDSVRRENKALTDEIKDLMDQIGEGGRSYHDLQKNGKRLEIEKEELQAALEEAEAALEQEENKVLRCQLELSQVKQEIDRRIQEKEEEFDNTRKCHIRALESMQGSLEAEAKSKAEALRLKKKLESDINELEISLDHSNKAYNEIQRSYKKSQTEFKDLQVKFEEEQRLASELREQFSISERRGNGLQSELEEARTLLEQSDRARRHAESELADCRELFGNTNNQFNALTIAKRKLDSEWQTLHADYDEMLNEAKNSEEKAKKAMVDAARLADELRAEQEHGQTQEKLRKGLETNVKELQLKLEDSENYVSKTGKKALGKLENRTRELEGQLDDEARRHSDAQKNLRKCERRIKELTFQADEDKKNHERMQDLVDKLQQKIKTYKRQIEEAEEIAALNLAKYRKAQQELEEVHV</sequence>
<keyword evidence="5 8" id="KW-0518">Myosin</keyword>
<dbReference type="GO" id="GO:0007015">
    <property type="term" value="P:actin filament organization"/>
    <property type="evidence" value="ECO:0007669"/>
    <property type="project" value="TreeGrafter"/>
</dbReference>
<protein>
    <submittedName>
        <fullName evidence="12">Myosin heavy chain, muscle</fullName>
    </submittedName>
</protein>
<evidence type="ECO:0000256" key="9">
    <source>
        <dbReference type="SAM" id="Coils"/>
    </source>
</evidence>
<dbReference type="SUPFAM" id="SSF52540">
    <property type="entry name" value="P-loop containing nucleoside triphosphate hydrolases"/>
    <property type="match status" value="1"/>
</dbReference>
<dbReference type="GO" id="GO:0051015">
    <property type="term" value="F:actin filament binding"/>
    <property type="evidence" value="ECO:0007669"/>
    <property type="project" value="TreeGrafter"/>
</dbReference>
<dbReference type="PANTHER" id="PTHR13140:SF857">
    <property type="entry name" value="MYOSIN-11"/>
    <property type="match status" value="1"/>
</dbReference>
<dbReference type="GO" id="GO:0042802">
    <property type="term" value="F:identical protein binding"/>
    <property type="evidence" value="ECO:0007669"/>
    <property type="project" value="UniProtKB-ARBA"/>
</dbReference>
<dbReference type="FunFam" id="1.10.10.820:FF:000001">
    <property type="entry name" value="Myosin heavy chain"/>
    <property type="match status" value="1"/>
</dbReference>
<dbReference type="Gene3D" id="4.10.270.10">
    <property type="entry name" value="Myosin, subunit A"/>
    <property type="match status" value="1"/>
</dbReference>
<dbReference type="PRINTS" id="PR00193">
    <property type="entry name" value="MYOSINHEAVY"/>
</dbReference>
<feature type="coiled-coil region" evidence="9">
    <location>
        <begin position="1590"/>
        <end position="1751"/>
    </location>
</feature>